<protein>
    <submittedName>
        <fullName evidence="3">Uncharacterized protein</fullName>
    </submittedName>
</protein>
<evidence type="ECO:0000313" key="3">
    <source>
        <dbReference type="EMBL" id="TGZ77086.1"/>
    </source>
</evidence>
<evidence type="ECO:0000256" key="1">
    <source>
        <dbReference type="SAM" id="MobiDB-lite"/>
    </source>
</evidence>
<dbReference type="AlphaFoldDB" id="A0A4S2MJF6"/>
<feature type="compositionally biased region" description="Basic residues" evidence="1">
    <location>
        <begin position="1"/>
        <end position="11"/>
    </location>
</feature>
<keyword evidence="4" id="KW-1185">Reference proteome</keyword>
<evidence type="ECO:0000313" key="4">
    <source>
        <dbReference type="Proteomes" id="UP000298138"/>
    </source>
</evidence>
<accession>A0A4S2MJF6</accession>
<feature type="region of interest" description="Disordered" evidence="1">
    <location>
        <begin position="1"/>
        <end position="29"/>
    </location>
</feature>
<feature type="transmembrane region" description="Helical" evidence="2">
    <location>
        <begin position="247"/>
        <end position="271"/>
    </location>
</feature>
<feature type="compositionally biased region" description="Polar residues" evidence="1">
    <location>
        <begin position="12"/>
        <end position="29"/>
    </location>
</feature>
<keyword evidence="2" id="KW-0472">Membrane</keyword>
<sequence>MPMHRLSKSSLHRLTSNPEGPATTDSHTTAHPTNLELQQLPPPYHPHDLIDRSEYDDDNEVIKTPVTANSLVSEEPEMLLQKTVVAEVLAGLQGLLKRSKVALWVVLGVLAVVGVALAVLITVFFLRKEKAGLLIKMDRVLILTLHWGILAAIGIPLATLVTLLFARRELKMVPGRGKCLTRYRNCTLLAGHMFARLDGVEMRFRRWKITAVWWMVVALVAYFLVLVAVVVGIRYEWKPVMMRLRGWVELGILCGLMVSCAIGMWVTMIVMARKVGVLRRMCGKALDIRNAV</sequence>
<feature type="transmembrane region" description="Helical" evidence="2">
    <location>
        <begin position="212"/>
        <end position="235"/>
    </location>
</feature>
<evidence type="ECO:0000256" key="2">
    <source>
        <dbReference type="SAM" id="Phobius"/>
    </source>
</evidence>
<organism evidence="3 4">
    <name type="scientific">Ascodesmis nigricans</name>
    <dbReference type="NCBI Taxonomy" id="341454"/>
    <lineage>
        <taxon>Eukaryota</taxon>
        <taxon>Fungi</taxon>
        <taxon>Dikarya</taxon>
        <taxon>Ascomycota</taxon>
        <taxon>Pezizomycotina</taxon>
        <taxon>Pezizomycetes</taxon>
        <taxon>Pezizales</taxon>
        <taxon>Ascodesmidaceae</taxon>
        <taxon>Ascodesmis</taxon>
    </lineage>
</organism>
<name>A0A4S2MJF6_9PEZI</name>
<dbReference type="EMBL" id="ML220159">
    <property type="protein sequence ID" value="TGZ77086.1"/>
    <property type="molecule type" value="Genomic_DNA"/>
</dbReference>
<dbReference type="Proteomes" id="UP000298138">
    <property type="component" value="Unassembled WGS sequence"/>
</dbReference>
<proteinExistence type="predicted"/>
<feature type="transmembrane region" description="Helical" evidence="2">
    <location>
        <begin position="145"/>
        <end position="166"/>
    </location>
</feature>
<keyword evidence="2" id="KW-0812">Transmembrane</keyword>
<feature type="transmembrane region" description="Helical" evidence="2">
    <location>
        <begin position="101"/>
        <end position="125"/>
    </location>
</feature>
<gene>
    <name evidence="3" type="ORF">EX30DRAFT_398767</name>
</gene>
<keyword evidence="2" id="KW-1133">Transmembrane helix</keyword>
<reference evidence="3 4" key="1">
    <citation type="submission" date="2019-04" db="EMBL/GenBank/DDBJ databases">
        <title>Comparative genomics and transcriptomics to analyze fruiting body development in filamentous ascomycetes.</title>
        <authorList>
            <consortium name="DOE Joint Genome Institute"/>
            <person name="Lutkenhaus R."/>
            <person name="Traeger S."/>
            <person name="Breuer J."/>
            <person name="Kuo A."/>
            <person name="Lipzen A."/>
            <person name="Pangilinan J."/>
            <person name="Dilworth D."/>
            <person name="Sandor L."/>
            <person name="Poggeler S."/>
            <person name="Barry K."/>
            <person name="Grigoriev I.V."/>
            <person name="Nowrousian M."/>
        </authorList>
    </citation>
    <scope>NUCLEOTIDE SEQUENCE [LARGE SCALE GENOMIC DNA]</scope>
    <source>
        <strain evidence="3 4">CBS 389.68</strain>
    </source>
</reference>
<dbReference type="InParanoid" id="A0A4S2MJF6"/>